<comment type="caution">
    <text evidence="1">The sequence shown here is derived from an EMBL/GenBank/DDBJ whole genome shotgun (WGS) entry which is preliminary data.</text>
</comment>
<proteinExistence type="predicted"/>
<protein>
    <submittedName>
        <fullName evidence="1">Uncharacterized protein</fullName>
    </submittedName>
</protein>
<evidence type="ECO:0000313" key="1">
    <source>
        <dbReference type="EMBL" id="TQN07031.1"/>
    </source>
</evidence>
<accession>A0A543LI60</accession>
<organism evidence="1 2">
    <name type="scientific">Acidovorax temperans</name>
    <dbReference type="NCBI Taxonomy" id="80878"/>
    <lineage>
        <taxon>Bacteria</taxon>
        <taxon>Pseudomonadati</taxon>
        <taxon>Pseudomonadota</taxon>
        <taxon>Betaproteobacteria</taxon>
        <taxon>Burkholderiales</taxon>
        <taxon>Comamonadaceae</taxon>
        <taxon>Acidovorax</taxon>
    </lineage>
</organism>
<evidence type="ECO:0000313" key="2">
    <source>
        <dbReference type="Proteomes" id="UP000316993"/>
    </source>
</evidence>
<reference evidence="1 2" key="1">
    <citation type="submission" date="2019-06" db="EMBL/GenBank/DDBJ databases">
        <title>Genomic Encyclopedia of Archaeal and Bacterial Type Strains, Phase II (KMG-II): from individual species to whole genera.</title>
        <authorList>
            <person name="Goeker M."/>
        </authorList>
    </citation>
    <scope>NUCLEOTIDE SEQUENCE [LARGE SCALE GENOMIC DNA]</scope>
    <source>
        <strain evidence="1 2">DSM 7270</strain>
    </source>
</reference>
<dbReference type="RefSeq" id="WP_142080790.1">
    <property type="nucleotide sequence ID" value="NZ_VFPV01000001.1"/>
</dbReference>
<dbReference type="Proteomes" id="UP000316993">
    <property type="component" value="Unassembled WGS sequence"/>
</dbReference>
<gene>
    <name evidence="1" type="ORF">BDD18_0111</name>
</gene>
<dbReference type="AlphaFoldDB" id="A0A543LI60"/>
<sequence length="154" mass="16218">MPLPLPRPRQRACTAARPRAGARAWQAVWLACLLLALAWVPTLGRVHQALHSGDHRTVPIQGLAHTGDAAHPHARAQVAPAAVALIESLLPAHNSGLDCLLLDQLALADGLLAPAPGLPAVPSTHHAPMGLVQHGWVLHRALFQARAPPVALRA</sequence>
<name>A0A543LI60_9BURK</name>
<dbReference type="EMBL" id="VFPV01000001">
    <property type="protein sequence ID" value="TQN07031.1"/>
    <property type="molecule type" value="Genomic_DNA"/>
</dbReference>